<dbReference type="FunFam" id="3.10.250.10:FF:000001">
    <property type="entry name" value="Lysyl oxidase 4 isoform X1"/>
    <property type="match status" value="1"/>
</dbReference>
<dbReference type="AlphaFoldDB" id="A0A7L2S2N5"/>
<dbReference type="Proteomes" id="UP000560066">
    <property type="component" value="Unassembled WGS sequence"/>
</dbReference>
<feature type="domain" description="SRCR" evidence="4">
    <location>
        <begin position="1"/>
        <end position="42"/>
    </location>
</feature>
<feature type="domain" description="SRCR" evidence="4">
    <location>
        <begin position="56"/>
        <end position="156"/>
    </location>
</feature>
<keyword evidence="6" id="KW-1185">Reference proteome</keyword>
<dbReference type="PANTHER" id="PTHR45817:SF2">
    <property type="entry name" value="LYSYL OXIDASE HOMOLOG 3"/>
    <property type="match status" value="1"/>
</dbReference>
<evidence type="ECO:0000256" key="3">
    <source>
        <dbReference type="PROSITE-ProRule" id="PRU00196"/>
    </source>
</evidence>
<comment type="caution">
    <text evidence="5">The sequence shown here is derived from an EMBL/GenBank/DDBJ whole genome shotgun (WGS) entry which is preliminary data.</text>
</comment>
<evidence type="ECO:0000313" key="5">
    <source>
        <dbReference type="EMBL" id="NXS14844.1"/>
    </source>
</evidence>
<evidence type="ECO:0000259" key="4">
    <source>
        <dbReference type="PROSITE" id="PS50287"/>
    </source>
</evidence>
<dbReference type="GO" id="GO:0030199">
    <property type="term" value="P:collagen fibril organization"/>
    <property type="evidence" value="ECO:0007669"/>
    <property type="project" value="TreeGrafter"/>
</dbReference>
<feature type="disulfide bond" evidence="3">
    <location>
        <begin position="81"/>
        <end position="145"/>
    </location>
</feature>
<feature type="non-terminal residue" evidence="5">
    <location>
        <position position="1"/>
    </location>
</feature>
<protein>
    <submittedName>
        <fullName evidence="5">LOX3B oxidase</fullName>
    </submittedName>
</protein>
<accession>A0A7L2S2N5</accession>
<dbReference type="GO" id="GO:0006954">
    <property type="term" value="P:inflammatory response"/>
    <property type="evidence" value="ECO:0007669"/>
    <property type="project" value="TreeGrafter"/>
</dbReference>
<dbReference type="GO" id="GO:0005615">
    <property type="term" value="C:extracellular space"/>
    <property type="evidence" value="ECO:0007669"/>
    <property type="project" value="TreeGrafter"/>
</dbReference>
<dbReference type="SUPFAM" id="SSF56487">
    <property type="entry name" value="SRCR-like"/>
    <property type="match status" value="2"/>
</dbReference>
<dbReference type="PRINTS" id="PR00258">
    <property type="entry name" value="SPERACTRCPTR"/>
</dbReference>
<dbReference type="OrthoDB" id="536948at2759"/>
<evidence type="ECO:0000313" key="6">
    <source>
        <dbReference type="Proteomes" id="UP000560066"/>
    </source>
</evidence>
<reference evidence="5 6" key="1">
    <citation type="submission" date="2019-09" db="EMBL/GenBank/DDBJ databases">
        <title>Bird 10,000 Genomes (B10K) Project - Family phase.</title>
        <authorList>
            <person name="Zhang G."/>
        </authorList>
    </citation>
    <scope>NUCLEOTIDE SEQUENCE [LARGE SCALE GENOMIC DNA]</scope>
    <source>
        <strain evidence="5">B10K-DU-002-79</strain>
    </source>
</reference>
<name>A0A7L2S2N5_9PASS</name>
<sequence>AGRIWLDNVNCAGSEKSIGDCKHRGWGNSDCSHEEDAGVICKDERIPGFKDSNPRIRLKGGARVGEGRVEVLKSSEWGTICDDRWNLLSASVVCRELGFGSAKEALTGARMGQGTGPIHLNEVQCQGTEKSLWSCPFRNITQEDCKHTEDAAVRCN</sequence>
<keyword evidence="2 3" id="KW-1015">Disulfide bond</keyword>
<evidence type="ECO:0000256" key="1">
    <source>
        <dbReference type="ARBA" id="ARBA00022729"/>
    </source>
</evidence>
<evidence type="ECO:0000256" key="2">
    <source>
        <dbReference type="ARBA" id="ARBA00023157"/>
    </source>
</evidence>
<proteinExistence type="predicted"/>
<dbReference type="PANTHER" id="PTHR45817">
    <property type="entry name" value="LYSYL OXIDASE-LIKE-RELATED"/>
    <property type="match status" value="1"/>
</dbReference>
<feature type="disulfide bond" evidence="3">
    <location>
        <begin position="11"/>
        <end position="21"/>
    </location>
</feature>
<dbReference type="InterPro" id="IPR001190">
    <property type="entry name" value="SRCR"/>
</dbReference>
<dbReference type="SMART" id="SM00202">
    <property type="entry name" value="SR"/>
    <property type="match status" value="1"/>
</dbReference>
<dbReference type="Gene3D" id="3.10.250.10">
    <property type="entry name" value="SRCR-like domain"/>
    <property type="match status" value="2"/>
</dbReference>
<gene>
    <name evidence="5" type="primary">Loxl3b</name>
    <name evidence="5" type="ORF">NEOCOR_R01097</name>
</gene>
<dbReference type="InterPro" id="IPR036772">
    <property type="entry name" value="SRCR-like_dom_sf"/>
</dbReference>
<dbReference type="GO" id="GO:0004720">
    <property type="term" value="F:protein-lysine 6-oxidase activity"/>
    <property type="evidence" value="ECO:0007669"/>
    <property type="project" value="TreeGrafter"/>
</dbReference>
<comment type="caution">
    <text evidence="3">Lacks conserved residue(s) required for the propagation of feature annotation.</text>
</comment>
<feature type="disulfide bond" evidence="3">
    <location>
        <begin position="125"/>
        <end position="135"/>
    </location>
</feature>
<feature type="non-terminal residue" evidence="5">
    <location>
        <position position="156"/>
    </location>
</feature>
<dbReference type="EMBL" id="VYZS01352068">
    <property type="protein sequence ID" value="NXS14844.1"/>
    <property type="molecule type" value="Genomic_DNA"/>
</dbReference>
<dbReference type="Pfam" id="PF00530">
    <property type="entry name" value="SRCR"/>
    <property type="match status" value="2"/>
</dbReference>
<dbReference type="GO" id="GO:0016020">
    <property type="term" value="C:membrane"/>
    <property type="evidence" value="ECO:0007669"/>
    <property type="project" value="InterPro"/>
</dbReference>
<keyword evidence="1" id="KW-0732">Signal</keyword>
<dbReference type="PROSITE" id="PS50287">
    <property type="entry name" value="SRCR_2"/>
    <property type="match status" value="2"/>
</dbReference>
<dbReference type="InterPro" id="IPR050912">
    <property type="entry name" value="LOX-like_protein"/>
</dbReference>
<organism evidence="5 6">
    <name type="scientific">Neodrepanis coruscans</name>
    <name type="common">wattled asity</name>
    <dbReference type="NCBI Taxonomy" id="254563"/>
    <lineage>
        <taxon>Eukaryota</taxon>
        <taxon>Metazoa</taxon>
        <taxon>Chordata</taxon>
        <taxon>Craniata</taxon>
        <taxon>Vertebrata</taxon>
        <taxon>Euteleostomi</taxon>
        <taxon>Archelosauria</taxon>
        <taxon>Archosauria</taxon>
        <taxon>Dinosauria</taxon>
        <taxon>Saurischia</taxon>
        <taxon>Theropoda</taxon>
        <taxon>Coelurosauria</taxon>
        <taxon>Aves</taxon>
        <taxon>Neognathae</taxon>
        <taxon>Neoaves</taxon>
        <taxon>Telluraves</taxon>
        <taxon>Australaves</taxon>
        <taxon>Passeriformes</taxon>
        <taxon>Philepittidae</taxon>
        <taxon>Neodrepanis</taxon>
    </lineage>
</organism>
<dbReference type="PROSITE" id="PS00420">
    <property type="entry name" value="SRCR_1"/>
    <property type="match status" value="1"/>
</dbReference>
<feature type="disulfide bond" evidence="3">
    <location>
        <begin position="94"/>
        <end position="155"/>
    </location>
</feature>